<dbReference type="InterPro" id="IPR000182">
    <property type="entry name" value="GNAT_dom"/>
</dbReference>
<reference evidence="2 3" key="1">
    <citation type="submission" date="2018-10" db="EMBL/GenBank/DDBJ databases">
        <title>Genomic Encyclopedia of Type Strains, Phase IV (KMG-IV): sequencing the most valuable type-strain genomes for metagenomic binning, comparative biology and taxonomic classification.</title>
        <authorList>
            <person name="Goeker M."/>
        </authorList>
    </citation>
    <scope>NUCLEOTIDE SEQUENCE [LARGE SCALE GENOMIC DNA]</scope>
    <source>
        <strain evidence="2 3">DSM 4734</strain>
    </source>
</reference>
<dbReference type="GO" id="GO:0016747">
    <property type="term" value="F:acyltransferase activity, transferring groups other than amino-acyl groups"/>
    <property type="evidence" value="ECO:0007669"/>
    <property type="project" value="InterPro"/>
</dbReference>
<dbReference type="Gene3D" id="3.40.630.30">
    <property type="match status" value="1"/>
</dbReference>
<gene>
    <name evidence="2" type="ORF">C7435_1286</name>
</gene>
<keyword evidence="2" id="KW-0687">Ribonucleoprotein</keyword>
<keyword evidence="2" id="KW-0689">Ribosomal protein</keyword>
<organism evidence="2 3">
    <name type="scientific">Maricaulis maris</name>
    <dbReference type="NCBI Taxonomy" id="74318"/>
    <lineage>
        <taxon>Bacteria</taxon>
        <taxon>Pseudomonadati</taxon>
        <taxon>Pseudomonadota</taxon>
        <taxon>Alphaproteobacteria</taxon>
        <taxon>Maricaulales</taxon>
        <taxon>Maricaulaceae</taxon>
        <taxon>Maricaulis</taxon>
    </lineage>
</organism>
<dbReference type="Pfam" id="PF00583">
    <property type="entry name" value="Acetyltransf_1"/>
    <property type="match status" value="1"/>
</dbReference>
<dbReference type="CDD" id="cd04301">
    <property type="entry name" value="NAT_SF"/>
    <property type="match status" value="1"/>
</dbReference>
<protein>
    <submittedName>
        <fullName evidence="2">Ribosomal protein S18 acetylase RimI-like enzyme</fullName>
    </submittedName>
</protein>
<dbReference type="RefSeq" id="WP_121210481.1">
    <property type="nucleotide sequence ID" value="NZ_RBIM01000003.1"/>
</dbReference>
<feature type="domain" description="N-acetyltransferase" evidence="1">
    <location>
        <begin position="26"/>
        <end position="158"/>
    </location>
</feature>
<accession>A0A495DCP2</accession>
<evidence type="ECO:0000259" key="1">
    <source>
        <dbReference type="PROSITE" id="PS51186"/>
    </source>
</evidence>
<evidence type="ECO:0000313" key="2">
    <source>
        <dbReference type="EMBL" id="RKR00088.1"/>
    </source>
</evidence>
<evidence type="ECO:0000313" key="3">
    <source>
        <dbReference type="Proteomes" id="UP000273675"/>
    </source>
</evidence>
<dbReference type="EMBL" id="RBIM01000003">
    <property type="protein sequence ID" value="RKR00088.1"/>
    <property type="molecule type" value="Genomic_DNA"/>
</dbReference>
<dbReference type="PROSITE" id="PS51186">
    <property type="entry name" value="GNAT"/>
    <property type="match status" value="1"/>
</dbReference>
<dbReference type="GO" id="GO:0005840">
    <property type="term" value="C:ribosome"/>
    <property type="evidence" value="ECO:0007669"/>
    <property type="project" value="UniProtKB-KW"/>
</dbReference>
<name>A0A495DCP2_9PROT</name>
<dbReference type="AlphaFoldDB" id="A0A495DCP2"/>
<dbReference type="Proteomes" id="UP000273675">
    <property type="component" value="Unassembled WGS sequence"/>
</dbReference>
<comment type="caution">
    <text evidence="2">The sequence shown here is derived from an EMBL/GenBank/DDBJ whole genome shotgun (WGS) entry which is preliminary data.</text>
</comment>
<dbReference type="SUPFAM" id="SSF55729">
    <property type="entry name" value="Acyl-CoA N-acyltransferases (Nat)"/>
    <property type="match status" value="1"/>
</dbReference>
<proteinExistence type="predicted"/>
<sequence>MPQPPILLTAALQGPLLAQPATPDFIAEPDFQPHEHGLGARNLLNAAYAQGQGETAAFGEWWAALRTDGEFDQRLCLCLIDQRSDELVGFAHCWTTGFLKDFAILPGRQGQGLGRFLFARTCVRLAGLGVRSISLKVIASNTPAIAFYRARGLKPAAV</sequence>
<dbReference type="OrthoDB" id="9803907at2"/>
<dbReference type="InterPro" id="IPR016181">
    <property type="entry name" value="Acyl_CoA_acyltransferase"/>
</dbReference>